<feature type="compositionally biased region" description="Low complexity" evidence="2">
    <location>
        <begin position="417"/>
        <end position="448"/>
    </location>
</feature>
<feature type="region of interest" description="Disordered" evidence="2">
    <location>
        <begin position="328"/>
        <end position="354"/>
    </location>
</feature>
<name>A0A6A6IJC3_9PLEO</name>
<evidence type="ECO:0000313" key="3">
    <source>
        <dbReference type="EMBL" id="KAF2250277.1"/>
    </source>
</evidence>
<evidence type="ECO:0000313" key="4">
    <source>
        <dbReference type="Proteomes" id="UP000800094"/>
    </source>
</evidence>
<dbReference type="EMBL" id="ML987194">
    <property type="protein sequence ID" value="KAF2250277.1"/>
    <property type="molecule type" value="Genomic_DNA"/>
</dbReference>
<keyword evidence="1" id="KW-0175">Coiled coil</keyword>
<accession>A0A6A6IJC3</accession>
<feature type="coiled-coil region" evidence="1">
    <location>
        <begin position="225"/>
        <end position="252"/>
    </location>
</feature>
<sequence>MPRYTDLTGPLPSFRNLPHTVKISSTMTTREFAIKNPTFPMEVLTGRSRFGLVSPRLRHHLHHLVKRRVEGREAGKAVRRGLSVSVVDLPTHEFIPCRYEPPARFSSQSRSTWRKDTHLAWKARREREIREKQNEERHNQYCAEKARKDAVEAAEGWAKFVDTINRNPSGIFYNGPLSKVIRFPYYMPGLTEEMVWEALAAQTAPTVTQDFRTLYDDLFAYKSSINAALAALKEARNNRDDFEAAAIVLVERFRSTADALKTLSNCGIDKAALCGNMGLGWDWGTMQWAYIFLRNQPSQLPVNVVTLLNCIAEVSELVGVSKGDLDAEAARQMQSDEQPIQVAPHDSVVSDSVSQGQKPFDVLSDIRGDSPSLGASNTAPSVSAFVPGITASAFHGLPNPKPFDQSSSVQSDTSLGSSNAPSQTSTSQTSTSQTPTTSSPISTVSSPPLVQATQLTSNKMTCDTLNHPSFTGSIKKDKATLLSKLNSRQLPTAGEIKWLDESCRCITENEFQDWFKPEIVRQGAAAWFASMMALRKDLEQNHGWAIKQPGTVRDLLERLGSVQGALNPSND</sequence>
<dbReference type="Proteomes" id="UP000800094">
    <property type="component" value="Unassembled WGS sequence"/>
</dbReference>
<feature type="compositionally biased region" description="Polar residues" evidence="2">
    <location>
        <begin position="404"/>
        <end position="416"/>
    </location>
</feature>
<organism evidence="3 4">
    <name type="scientific">Trematosphaeria pertusa</name>
    <dbReference type="NCBI Taxonomy" id="390896"/>
    <lineage>
        <taxon>Eukaryota</taxon>
        <taxon>Fungi</taxon>
        <taxon>Dikarya</taxon>
        <taxon>Ascomycota</taxon>
        <taxon>Pezizomycotina</taxon>
        <taxon>Dothideomycetes</taxon>
        <taxon>Pleosporomycetidae</taxon>
        <taxon>Pleosporales</taxon>
        <taxon>Massarineae</taxon>
        <taxon>Trematosphaeriaceae</taxon>
        <taxon>Trematosphaeria</taxon>
    </lineage>
</organism>
<evidence type="ECO:0000256" key="1">
    <source>
        <dbReference type="SAM" id="Coils"/>
    </source>
</evidence>
<evidence type="ECO:0000256" key="2">
    <source>
        <dbReference type="SAM" id="MobiDB-lite"/>
    </source>
</evidence>
<dbReference type="RefSeq" id="XP_033685281.1">
    <property type="nucleotide sequence ID" value="XM_033832053.1"/>
</dbReference>
<keyword evidence="4" id="KW-1185">Reference proteome</keyword>
<reference evidence="3" key="1">
    <citation type="journal article" date="2020" name="Stud. Mycol.">
        <title>101 Dothideomycetes genomes: a test case for predicting lifestyles and emergence of pathogens.</title>
        <authorList>
            <person name="Haridas S."/>
            <person name="Albert R."/>
            <person name="Binder M."/>
            <person name="Bloem J."/>
            <person name="Labutti K."/>
            <person name="Salamov A."/>
            <person name="Andreopoulos B."/>
            <person name="Baker S."/>
            <person name="Barry K."/>
            <person name="Bills G."/>
            <person name="Bluhm B."/>
            <person name="Cannon C."/>
            <person name="Castanera R."/>
            <person name="Culley D."/>
            <person name="Daum C."/>
            <person name="Ezra D."/>
            <person name="Gonzalez J."/>
            <person name="Henrissat B."/>
            <person name="Kuo A."/>
            <person name="Liang C."/>
            <person name="Lipzen A."/>
            <person name="Lutzoni F."/>
            <person name="Magnuson J."/>
            <person name="Mondo S."/>
            <person name="Nolan M."/>
            <person name="Ohm R."/>
            <person name="Pangilinan J."/>
            <person name="Park H.-J."/>
            <person name="Ramirez L."/>
            <person name="Alfaro M."/>
            <person name="Sun H."/>
            <person name="Tritt A."/>
            <person name="Yoshinaga Y."/>
            <person name="Zwiers L.-H."/>
            <person name="Turgeon B."/>
            <person name="Goodwin S."/>
            <person name="Spatafora J."/>
            <person name="Crous P."/>
            <person name="Grigoriev I."/>
        </authorList>
    </citation>
    <scope>NUCLEOTIDE SEQUENCE</scope>
    <source>
        <strain evidence="3">CBS 122368</strain>
    </source>
</reference>
<proteinExistence type="predicted"/>
<protein>
    <submittedName>
        <fullName evidence="3">Uncharacterized protein</fullName>
    </submittedName>
</protein>
<dbReference type="GeneID" id="54585383"/>
<feature type="region of interest" description="Disordered" evidence="2">
    <location>
        <begin position="396"/>
        <end position="448"/>
    </location>
</feature>
<gene>
    <name evidence="3" type="ORF">BU26DRAFT_550459</name>
</gene>
<dbReference type="AlphaFoldDB" id="A0A6A6IJC3"/>